<evidence type="ECO:0000313" key="3">
    <source>
        <dbReference type="Proteomes" id="UP000054988"/>
    </source>
</evidence>
<feature type="transmembrane region" description="Helical" evidence="1">
    <location>
        <begin position="113"/>
        <end position="138"/>
    </location>
</feature>
<proteinExistence type="predicted"/>
<gene>
    <name evidence="2" type="ORF">WG66_861</name>
</gene>
<feature type="transmembrane region" description="Helical" evidence="1">
    <location>
        <begin position="78"/>
        <end position="101"/>
    </location>
</feature>
<keyword evidence="1" id="KW-0472">Membrane</keyword>
<sequence>MLHLSAYGICDYILEWAQTLSATYVASQWFTFSWGDVERLTGLYSSFLNIPLLLSVIDGIVQVFFGWHIWTFSKSKPIYTLIIILAVMQMVGAIGVATYLVQYPDQGIKGLGLVVSVGVRLDTSALVDILIAGCITYFETM</sequence>
<dbReference type="AlphaFoldDB" id="A0A0W0GDB6"/>
<evidence type="ECO:0000256" key="1">
    <source>
        <dbReference type="SAM" id="Phobius"/>
    </source>
</evidence>
<reference evidence="2 3" key="1">
    <citation type="submission" date="2015-12" db="EMBL/GenBank/DDBJ databases">
        <title>Draft genome sequence of Moniliophthora roreri, the causal agent of frosty pod rot of cacao.</title>
        <authorList>
            <person name="Aime M.C."/>
            <person name="Diaz-Valderrama J.R."/>
            <person name="Kijpornyongpan T."/>
            <person name="Phillips-Mora W."/>
        </authorList>
    </citation>
    <scope>NUCLEOTIDE SEQUENCE [LARGE SCALE GENOMIC DNA]</scope>
    <source>
        <strain evidence="2 3">MCA 2952</strain>
    </source>
</reference>
<keyword evidence="1" id="KW-0812">Transmembrane</keyword>
<dbReference type="Proteomes" id="UP000054988">
    <property type="component" value="Unassembled WGS sequence"/>
</dbReference>
<keyword evidence="1" id="KW-1133">Transmembrane helix</keyword>
<comment type="caution">
    <text evidence="2">The sequence shown here is derived from an EMBL/GenBank/DDBJ whole genome shotgun (WGS) entry which is preliminary data.</text>
</comment>
<dbReference type="EMBL" id="LATX01000315">
    <property type="protein sequence ID" value="KTB46569.1"/>
    <property type="molecule type" value="Genomic_DNA"/>
</dbReference>
<name>A0A0W0GDB6_MONRR</name>
<accession>A0A0W0GDB6</accession>
<organism evidence="2 3">
    <name type="scientific">Moniliophthora roreri</name>
    <name type="common">Frosty pod rot fungus</name>
    <name type="synonym">Monilia roreri</name>
    <dbReference type="NCBI Taxonomy" id="221103"/>
    <lineage>
        <taxon>Eukaryota</taxon>
        <taxon>Fungi</taxon>
        <taxon>Dikarya</taxon>
        <taxon>Basidiomycota</taxon>
        <taxon>Agaricomycotina</taxon>
        <taxon>Agaricomycetes</taxon>
        <taxon>Agaricomycetidae</taxon>
        <taxon>Agaricales</taxon>
        <taxon>Marasmiineae</taxon>
        <taxon>Marasmiaceae</taxon>
        <taxon>Moniliophthora</taxon>
    </lineage>
</organism>
<protein>
    <submittedName>
        <fullName evidence="2">Uncharacterized protein</fullName>
    </submittedName>
</protein>
<evidence type="ECO:0000313" key="2">
    <source>
        <dbReference type="EMBL" id="KTB46569.1"/>
    </source>
</evidence>
<feature type="transmembrane region" description="Helical" evidence="1">
    <location>
        <begin position="43"/>
        <end position="66"/>
    </location>
</feature>